<name>A0A7S2YNW0_9STRA</name>
<evidence type="ECO:0000313" key="1">
    <source>
        <dbReference type="EMBL" id="CAD9986791.1"/>
    </source>
</evidence>
<dbReference type="EMBL" id="HBHT01034058">
    <property type="protein sequence ID" value="CAD9986791.1"/>
    <property type="molecule type" value="Transcribed_RNA"/>
</dbReference>
<proteinExistence type="predicted"/>
<sequence length="313" mass="35199">MTKNRSIIASFLAALVCAAATYRFYVSKKDHNPKLEGGIRFYENFRTQSEDPSAVAAQDVVGRWKDDLPGFWQGQLSAPANLRIIFRFTEKYGQVHAYSLDQGGGLIPATSARYFADMQELWVVFDSVLGVFQGKLLPEQNLIKGVWTQAGRNFDLNLKNGGDVPREFRFLNNKVVTGPSQQLQEMAGFWSGEVGLDNDEKELVIVYLNKVSNDLVEPMVFLPNEHEKNKNFPVGIRNFVLGGGDTVKIVLDDPLDSNNAIFEGKWDREEKTISGLISYDDTDDKDPLVLVWSQNYPASTHVLSIDVAEERRL</sequence>
<reference evidence="1" key="1">
    <citation type="submission" date="2021-01" db="EMBL/GenBank/DDBJ databases">
        <authorList>
            <person name="Corre E."/>
            <person name="Pelletier E."/>
            <person name="Niang G."/>
            <person name="Scheremetjew M."/>
            <person name="Finn R."/>
            <person name="Kale V."/>
            <person name="Holt S."/>
            <person name="Cochrane G."/>
            <person name="Meng A."/>
            <person name="Brown T."/>
            <person name="Cohen L."/>
        </authorList>
    </citation>
    <scope>NUCLEOTIDE SEQUENCE</scope>
    <source>
        <strain evidence="1">CCMP125</strain>
    </source>
</reference>
<dbReference type="AlphaFoldDB" id="A0A7S2YNW0"/>
<accession>A0A7S2YNW0</accession>
<gene>
    <name evidence="1" type="ORF">APAL1065_LOCUS22908</name>
</gene>
<organism evidence="1">
    <name type="scientific">Entomoneis paludosa</name>
    <dbReference type="NCBI Taxonomy" id="265537"/>
    <lineage>
        <taxon>Eukaryota</taxon>
        <taxon>Sar</taxon>
        <taxon>Stramenopiles</taxon>
        <taxon>Ochrophyta</taxon>
        <taxon>Bacillariophyta</taxon>
        <taxon>Bacillariophyceae</taxon>
        <taxon>Bacillariophycidae</taxon>
        <taxon>Entomoneidaceae</taxon>
        <taxon>Entomoneis</taxon>
    </lineage>
</organism>
<protein>
    <submittedName>
        <fullName evidence="1">Uncharacterized protein</fullName>
    </submittedName>
</protein>